<dbReference type="EMBL" id="CAXIEN010000011">
    <property type="protein sequence ID" value="CAL1264232.1"/>
    <property type="molecule type" value="Genomic_DNA"/>
</dbReference>
<dbReference type="InterPro" id="IPR058831">
    <property type="entry name" value="LolA-like_dom_2nd"/>
</dbReference>
<dbReference type="Pfam" id="PF25898">
    <property type="entry name" value="LolA_2nd_metazoa"/>
    <property type="match status" value="2"/>
</dbReference>
<name>A0AAV1YZG0_9ARAC</name>
<evidence type="ECO:0000256" key="2">
    <source>
        <dbReference type="SAM" id="SignalP"/>
    </source>
</evidence>
<evidence type="ECO:0000256" key="1">
    <source>
        <dbReference type="SAM" id="Phobius"/>
    </source>
</evidence>
<keyword evidence="1" id="KW-0812">Transmembrane</keyword>
<keyword evidence="2" id="KW-0732">Signal</keyword>
<keyword evidence="1" id="KW-0472">Membrane</keyword>
<feature type="domain" description="LolA-like" evidence="3">
    <location>
        <begin position="259"/>
        <end position="492"/>
    </location>
</feature>
<feature type="transmembrane region" description="Helical" evidence="1">
    <location>
        <begin position="667"/>
        <end position="690"/>
    </location>
</feature>
<sequence length="712" mass="81515">MATLVWSTLLLALAVLVVRAEFDQDICTIYKESNGLIPPPLPRNFEGKADFVNYNQKSVTYEEMHFDYSNNRAKYMLLQNGIEHHFLFDYKVKQVVEYDILHPGKNYKDDPLSWGCEATELEGSEYKDMFGFKDSNMYNSYETLQYGQSQRYAFNGTYRMDERGLLVDRFSGCVYNQEFDATLRMNISFTNAIVFTSGGTSVEEVLGVPEGILSVPTKIEEFGVLSDDYTDEKLFVNVTTNIFWFKGEPEFELNTFKLPVYMYCNNYRGRKEVPFLPEAFSTRVQVTFISRDSLGALASPEVTSMEEIYYYHDKNLVRRDFVPDPKYDTDIKNSLGLDPVKAIYDFNTGVKYITSVMTGKCMTTYIPLGDRFDTVGQHMYIEIAEPEEIFRMQSEETQYKGSHFVRDIEADVFAGKYFDEHDNISYIKETYFATNGWHEESDDLLQYGAPIKHVMFPEQLSGELVENITEYHFFKFRAAPPRLMAFDVSNCIETIDHKEYAIILTVTNDEKKTLYKFKGLFQESAQYYLAEITQVFSPLRIQRVQLRQLSLSDVRATLAFTLVGKANLNTHTPVGQPGASLKEATNNLRAFIDRNQFSLQFTPPKQEREEKPVPIHVKAFRGDLYERTAGGLKAPEFEDYEDEVVPTIAYADDEEEGEKKGMSPGSLALLAVAMLFIGIGIGIAGMYLYLRQKSEAAVEDRITLQVSKGSDA</sequence>
<dbReference type="PANTHER" id="PTHR36902:SF1">
    <property type="entry name" value="ENRICHED IN SURFACE-LABELED PROTEOME PROTEIN 9"/>
    <property type="match status" value="1"/>
</dbReference>
<proteinExistence type="predicted"/>
<dbReference type="Proteomes" id="UP001497382">
    <property type="component" value="Unassembled WGS sequence"/>
</dbReference>
<keyword evidence="5" id="KW-1185">Reference proteome</keyword>
<reference evidence="4 5" key="1">
    <citation type="submission" date="2024-04" db="EMBL/GenBank/DDBJ databases">
        <authorList>
            <person name="Rising A."/>
            <person name="Reimegard J."/>
            <person name="Sonavane S."/>
            <person name="Akerstrom W."/>
            <person name="Nylinder S."/>
            <person name="Hedman E."/>
            <person name="Kallberg Y."/>
        </authorList>
    </citation>
    <scope>NUCLEOTIDE SEQUENCE [LARGE SCALE GENOMIC DNA]</scope>
</reference>
<evidence type="ECO:0000313" key="5">
    <source>
        <dbReference type="Proteomes" id="UP001497382"/>
    </source>
</evidence>
<feature type="signal peptide" evidence="2">
    <location>
        <begin position="1"/>
        <end position="20"/>
    </location>
</feature>
<dbReference type="PANTHER" id="PTHR36902">
    <property type="entry name" value="ENRICHED IN SURFACE-LABELED PROTEOME PROTEIN 9"/>
    <property type="match status" value="1"/>
</dbReference>
<keyword evidence="1" id="KW-1133">Transmembrane helix</keyword>
<feature type="chain" id="PRO_5043830598" description="LolA-like domain-containing protein" evidence="2">
    <location>
        <begin position="21"/>
        <end position="712"/>
    </location>
</feature>
<comment type="caution">
    <text evidence="4">The sequence shown here is derived from an EMBL/GenBank/DDBJ whole genome shotgun (WGS) entry which is preliminary data.</text>
</comment>
<dbReference type="AlphaFoldDB" id="A0AAV1YZG0"/>
<evidence type="ECO:0000259" key="3">
    <source>
        <dbReference type="Pfam" id="PF25898"/>
    </source>
</evidence>
<protein>
    <recommendedName>
        <fullName evidence="3">LolA-like domain-containing protein</fullName>
    </recommendedName>
</protein>
<gene>
    <name evidence="4" type="ORF">LARSCL_LOCUS1905</name>
</gene>
<organism evidence="4 5">
    <name type="scientific">Larinioides sclopetarius</name>
    <dbReference type="NCBI Taxonomy" id="280406"/>
    <lineage>
        <taxon>Eukaryota</taxon>
        <taxon>Metazoa</taxon>
        <taxon>Ecdysozoa</taxon>
        <taxon>Arthropoda</taxon>
        <taxon>Chelicerata</taxon>
        <taxon>Arachnida</taxon>
        <taxon>Araneae</taxon>
        <taxon>Araneomorphae</taxon>
        <taxon>Entelegynae</taxon>
        <taxon>Araneoidea</taxon>
        <taxon>Araneidae</taxon>
        <taxon>Larinioides</taxon>
    </lineage>
</organism>
<evidence type="ECO:0000313" key="4">
    <source>
        <dbReference type="EMBL" id="CAL1264232.1"/>
    </source>
</evidence>
<feature type="domain" description="LolA-like" evidence="3">
    <location>
        <begin position="27"/>
        <end position="248"/>
    </location>
</feature>
<accession>A0AAV1YZG0</accession>